<dbReference type="EMBL" id="FAXC01000259">
    <property type="protein sequence ID" value="CUV09496.1"/>
    <property type="molecule type" value="Genomic_DNA"/>
</dbReference>
<proteinExistence type="predicted"/>
<sequence length="254" mass="28903">MILNWLIPILWIGGLYAQTNLEKGLIAYNRKAKGSIEDRAQPAAINEAIKYYQLALDEPDAEIDAAIGLLKSYYFKGKYVSSIKDEQKAVFDKAINLALTYIDRYPQKPGFHYWYLTNLGSWAEVYGILTAAREGVAEQMKDHAMKIIALDPEYEDGGGYLMLGAVHFKSPYIPFILSWPDNEEAVKWLQKAFTTGEATPVQKVYLAQALYKEKQKNKAIAILQEVINMTPSLVEPVSDWEQIKKARVLQQKYQ</sequence>
<evidence type="ECO:0000313" key="1">
    <source>
        <dbReference type="EMBL" id="CUV09496.1"/>
    </source>
</evidence>
<organism evidence="1">
    <name type="scientific">hydrothermal vent metagenome</name>
    <dbReference type="NCBI Taxonomy" id="652676"/>
    <lineage>
        <taxon>unclassified sequences</taxon>
        <taxon>metagenomes</taxon>
        <taxon>ecological metagenomes</taxon>
    </lineage>
</organism>
<name>A0A160VFS2_9ZZZZ</name>
<accession>A0A160VFS2</accession>
<dbReference type="InterPro" id="IPR011990">
    <property type="entry name" value="TPR-like_helical_dom_sf"/>
</dbReference>
<dbReference type="Gene3D" id="1.25.40.10">
    <property type="entry name" value="Tetratricopeptide repeat domain"/>
    <property type="match status" value="1"/>
</dbReference>
<protein>
    <recommendedName>
        <fullName evidence="2">Tetratricopeptide repeat protein</fullName>
    </recommendedName>
</protein>
<dbReference type="SUPFAM" id="SSF48452">
    <property type="entry name" value="TPR-like"/>
    <property type="match status" value="1"/>
</dbReference>
<gene>
    <name evidence="1" type="ORF">MGWOODY_Mmi768</name>
</gene>
<evidence type="ECO:0008006" key="2">
    <source>
        <dbReference type="Google" id="ProtNLM"/>
    </source>
</evidence>
<reference evidence="1" key="1">
    <citation type="submission" date="2015-10" db="EMBL/GenBank/DDBJ databases">
        <authorList>
            <person name="Gilbert D.G."/>
        </authorList>
    </citation>
    <scope>NUCLEOTIDE SEQUENCE</scope>
</reference>
<dbReference type="AlphaFoldDB" id="A0A160VFS2"/>